<comment type="similarity">
    <text evidence="3">Belongs to the glycosyl hydrolase 5 (cellulase A) family.</text>
</comment>
<dbReference type="OrthoDB" id="9801493at2"/>
<keyword evidence="4" id="KW-0732">Signal</keyword>
<feature type="signal peptide" evidence="4">
    <location>
        <begin position="1"/>
        <end position="43"/>
    </location>
</feature>
<dbReference type="Gene3D" id="3.20.20.80">
    <property type="entry name" value="Glycosidases"/>
    <property type="match status" value="1"/>
</dbReference>
<protein>
    <recommendedName>
        <fullName evidence="5">Glycoside hydrolase family 5 domain-containing protein</fullName>
    </recommendedName>
</protein>
<dbReference type="InterPro" id="IPR017853">
    <property type="entry name" value="GH"/>
</dbReference>
<dbReference type="Pfam" id="PF00150">
    <property type="entry name" value="Cellulase"/>
    <property type="match status" value="1"/>
</dbReference>
<evidence type="ECO:0000313" key="7">
    <source>
        <dbReference type="Proteomes" id="UP000297729"/>
    </source>
</evidence>
<sequence length="424" mass="46962">MTCRLASHSLLSPHLAANISMKTLKKLLLSAVLGVAVSATASAADFKAGYGVFQLNGANFYGVGVNYQDAFTRYVQSNGKDVTWKAGLATLKAYNIPFIRINAIGFWPDDIQKSYVSNPTLFYSRLDDFMKECAAQNIGVILDVFWNFPAFSDMNGEHVPAWGNANSKTRVMMRKITTEMVTRYKDHAALWGWEFANEATALMDLPASINNYQWIPRASTAPARTAADNFTVDTIMNALADFTATVRAIDKSHPIFSGNDHPRYNAYHLPSKWDQDSPSQFASILTRDNNVADTVSLHLYPYGEMAGFGVDAASPSVVAGNFNNIIIAALTRSRQTDSKGKLIDPRPLFIGEFGTSDKDLGADVAKTKFYEMTSTIIANRVPLSAVWVFDWAAQEGSYSITPTNSRKYQLDRLKEMNTVMRGWK</sequence>
<dbReference type="GO" id="GO:0004553">
    <property type="term" value="F:hydrolase activity, hydrolyzing O-glycosyl compounds"/>
    <property type="evidence" value="ECO:0007669"/>
    <property type="project" value="InterPro"/>
</dbReference>
<keyword evidence="7" id="KW-1185">Reference proteome</keyword>
<keyword evidence="2 3" id="KW-0326">Glycosidase</keyword>
<reference evidence="6 7" key="1">
    <citation type="submission" date="2019-03" db="EMBL/GenBank/DDBJ databases">
        <title>Draft Genome Sequence of Duganella callidus sp. nov., a Novel Duganella Species Isolated from Cultivated Soil.</title>
        <authorList>
            <person name="Raths R."/>
            <person name="Peta V."/>
            <person name="Bucking H."/>
        </authorList>
    </citation>
    <scope>NUCLEOTIDE SEQUENCE [LARGE SCALE GENOMIC DNA]</scope>
    <source>
        <strain evidence="6 7">DN04</strain>
    </source>
</reference>
<evidence type="ECO:0000259" key="5">
    <source>
        <dbReference type="Pfam" id="PF00150"/>
    </source>
</evidence>
<evidence type="ECO:0000256" key="4">
    <source>
        <dbReference type="SAM" id="SignalP"/>
    </source>
</evidence>
<dbReference type="SUPFAM" id="SSF51445">
    <property type="entry name" value="(Trans)glycosidases"/>
    <property type="match status" value="1"/>
</dbReference>
<dbReference type="InterPro" id="IPR001547">
    <property type="entry name" value="Glyco_hydro_5"/>
</dbReference>
<gene>
    <name evidence="6" type="ORF">E4L98_17005</name>
</gene>
<dbReference type="AlphaFoldDB" id="A0A4Y9SAI0"/>
<dbReference type="GO" id="GO:0000272">
    <property type="term" value="P:polysaccharide catabolic process"/>
    <property type="evidence" value="ECO:0007669"/>
    <property type="project" value="InterPro"/>
</dbReference>
<evidence type="ECO:0000256" key="2">
    <source>
        <dbReference type="ARBA" id="ARBA00023295"/>
    </source>
</evidence>
<evidence type="ECO:0000256" key="3">
    <source>
        <dbReference type="RuleBase" id="RU361153"/>
    </source>
</evidence>
<organism evidence="6 7">
    <name type="scientific">Duganella callida</name>
    <dbReference type="NCBI Taxonomy" id="2561932"/>
    <lineage>
        <taxon>Bacteria</taxon>
        <taxon>Pseudomonadati</taxon>
        <taxon>Pseudomonadota</taxon>
        <taxon>Betaproteobacteria</taxon>
        <taxon>Burkholderiales</taxon>
        <taxon>Oxalobacteraceae</taxon>
        <taxon>Telluria group</taxon>
        <taxon>Duganella</taxon>
    </lineage>
</organism>
<evidence type="ECO:0000256" key="1">
    <source>
        <dbReference type="ARBA" id="ARBA00022801"/>
    </source>
</evidence>
<keyword evidence="1 3" id="KW-0378">Hydrolase</keyword>
<comment type="caution">
    <text evidence="6">The sequence shown here is derived from an EMBL/GenBank/DDBJ whole genome shotgun (WGS) entry which is preliminary data.</text>
</comment>
<dbReference type="EMBL" id="SPVG01000176">
    <property type="protein sequence ID" value="TFW18952.1"/>
    <property type="molecule type" value="Genomic_DNA"/>
</dbReference>
<proteinExistence type="inferred from homology"/>
<name>A0A4Y9SAI0_9BURK</name>
<evidence type="ECO:0000313" key="6">
    <source>
        <dbReference type="EMBL" id="TFW18952.1"/>
    </source>
</evidence>
<feature type="chain" id="PRO_5021446237" description="Glycoside hydrolase family 5 domain-containing protein" evidence="4">
    <location>
        <begin position="44"/>
        <end position="424"/>
    </location>
</feature>
<accession>A0A4Y9SAI0</accession>
<feature type="domain" description="Glycoside hydrolase family 5" evidence="5">
    <location>
        <begin position="74"/>
        <end position="380"/>
    </location>
</feature>
<dbReference type="Proteomes" id="UP000297729">
    <property type="component" value="Unassembled WGS sequence"/>
</dbReference>